<dbReference type="GO" id="GO:0005737">
    <property type="term" value="C:cytoplasm"/>
    <property type="evidence" value="ECO:0007669"/>
    <property type="project" value="TreeGrafter"/>
</dbReference>
<dbReference type="PANTHER" id="PTHR24198:SF165">
    <property type="entry name" value="ANKYRIN REPEAT-CONTAINING PROTEIN-RELATED"/>
    <property type="match status" value="1"/>
</dbReference>
<dbReference type="InterPro" id="IPR036770">
    <property type="entry name" value="Ankyrin_rpt-contain_sf"/>
</dbReference>
<feature type="repeat" description="ANK" evidence="3">
    <location>
        <begin position="60"/>
        <end position="92"/>
    </location>
</feature>
<sequence>MKYRIRDLLKVYKVNVNYTDDFGLTHFHVACQYDCYDEVVEFLKFGQDPNCLPQESDASSVDPPLHLALKHERKKIVELLLKSGASPNLANKDGFTPLHTLCSREDSNCELMQLFFQICDDVKQPVQIDARDKLGNTPLHAALERKHPKVVELLLKRGANANLANEEGSTPLHNICKRPNDDIKTLEIFLDINAELDQLVQLDVQDKKGNTPLHLALEKYNKKVAVLLLKCGANANLTNEDGQTPLHIACSYCWSDLAWTFFKTIDDVQQTIEVNARDKKGWTPLHVALVNSRISTAELLLKRGADQNMADVDGLTPLHIICKRYVDDHLAKTFFEINQKLEQTVQVDARDKLGRTPLQLAVANSLLNVVDVILDRGADLSNFVFPTEDDFNEFVVVKISFELDRAFRTLAVVERLEKSGYELDRIGALTIMKLFATCGSNNQPMNLDKYLNNDKADESFQKNLKINPTLSLYDLIRLPYEEALKVFTITDWMSFIDLNEGIITWGFLDACTKYLRDIIYGRFCRRWALEFFLSLTCYRLPILCCDIIIRRLMSEDLLRMCLAAENFSTDTRCNGEARNNKYYSSKWSGERYTMHYAFRIRFTDLVGMPRITPAQACHLPSIVPNFTRLWIARISDRSNISIAQESESILCKMDTAASRDPHLGPKSEKSYCSAFLLDSHVKLSLYFKYDAPNYRGRLATRKTSARVVRVHYGGPPTPCPVKTITLCTACTHYSAQFILHIRGSYDKDEDKPVSSDNDKTAQRNSKILELQSAASEDGNSQDSDSLGGTEETNQFPRHSFHRLASFGGFPRFRPFIMSTSASAVHSEDSTTKETTYEATLSNMSHSVLEYRSSRWLDVLQLAAKAELPDATTEEVKETQPDRSMNHTGANKFVHSIKVPKLFKEATKIVKKVAVDGASFKSLTANPRHP</sequence>
<dbReference type="SMART" id="SM00248">
    <property type="entry name" value="ANK"/>
    <property type="match status" value="10"/>
</dbReference>
<dbReference type="AlphaFoldDB" id="A0A6H5J0C6"/>
<feature type="non-terminal residue" evidence="5">
    <location>
        <position position="929"/>
    </location>
</feature>
<feature type="compositionally biased region" description="Polar residues" evidence="4">
    <location>
        <begin position="772"/>
        <end position="794"/>
    </location>
</feature>
<dbReference type="Proteomes" id="UP000479190">
    <property type="component" value="Unassembled WGS sequence"/>
</dbReference>
<evidence type="ECO:0000313" key="6">
    <source>
        <dbReference type="Proteomes" id="UP000479190"/>
    </source>
</evidence>
<keyword evidence="2 3" id="KW-0040">ANK repeat</keyword>
<dbReference type="EMBL" id="CADCXV010001316">
    <property type="protein sequence ID" value="CAB0043394.1"/>
    <property type="molecule type" value="Genomic_DNA"/>
</dbReference>
<dbReference type="SUPFAM" id="SSF48403">
    <property type="entry name" value="Ankyrin repeat"/>
    <property type="match status" value="1"/>
</dbReference>
<name>A0A6H5J0C6_9HYME</name>
<feature type="repeat" description="ANK" evidence="3">
    <location>
        <begin position="208"/>
        <end position="240"/>
    </location>
</feature>
<feature type="repeat" description="ANK" evidence="3">
    <location>
        <begin position="353"/>
        <end position="381"/>
    </location>
</feature>
<evidence type="ECO:0000256" key="3">
    <source>
        <dbReference type="PROSITE-ProRule" id="PRU00023"/>
    </source>
</evidence>
<dbReference type="Pfam" id="PF12796">
    <property type="entry name" value="Ank_2"/>
    <property type="match status" value="2"/>
</dbReference>
<accession>A0A6H5J0C6</accession>
<dbReference type="OrthoDB" id="194358at2759"/>
<feature type="repeat" description="ANK" evidence="3">
    <location>
        <begin position="280"/>
        <end position="312"/>
    </location>
</feature>
<dbReference type="Gene3D" id="1.25.40.20">
    <property type="entry name" value="Ankyrin repeat-containing domain"/>
    <property type="match status" value="4"/>
</dbReference>
<evidence type="ECO:0000256" key="2">
    <source>
        <dbReference type="ARBA" id="ARBA00023043"/>
    </source>
</evidence>
<dbReference type="InterPro" id="IPR002110">
    <property type="entry name" value="Ankyrin_rpt"/>
</dbReference>
<dbReference type="PROSITE" id="PS50088">
    <property type="entry name" value="ANK_REPEAT"/>
    <property type="match status" value="5"/>
</dbReference>
<dbReference type="PROSITE" id="PS50297">
    <property type="entry name" value="ANK_REP_REGION"/>
    <property type="match status" value="5"/>
</dbReference>
<feature type="repeat" description="ANK" evidence="3">
    <location>
        <begin position="134"/>
        <end position="166"/>
    </location>
</feature>
<dbReference type="PANTHER" id="PTHR24198">
    <property type="entry name" value="ANKYRIN REPEAT AND PROTEIN KINASE DOMAIN-CONTAINING PROTEIN"/>
    <property type="match status" value="1"/>
</dbReference>
<keyword evidence="6" id="KW-1185">Reference proteome</keyword>
<proteinExistence type="predicted"/>
<keyword evidence="1" id="KW-0677">Repeat</keyword>
<evidence type="ECO:0000256" key="4">
    <source>
        <dbReference type="SAM" id="MobiDB-lite"/>
    </source>
</evidence>
<evidence type="ECO:0000313" key="5">
    <source>
        <dbReference type="EMBL" id="CAB0043394.1"/>
    </source>
</evidence>
<dbReference type="Pfam" id="PF00023">
    <property type="entry name" value="Ank"/>
    <property type="match status" value="1"/>
</dbReference>
<reference evidence="5 6" key="1">
    <citation type="submission" date="2020-02" db="EMBL/GenBank/DDBJ databases">
        <authorList>
            <person name="Ferguson B K."/>
        </authorList>
    </citation>
    <scope>NUCLEOTIDE SEQUENCE [LARGE SCALE GENOMIC DNA]</scope>
</reference>
<evidence type="ECO:0000256" key="1">
    <source>
        <dbReference type="ARBA" id="ARBA00022737"/>
    </source>
</evidence>
<protein>
    <submittedName>
        <fullName evidence="5">Uncharacterized protein</fullName>
    </submittedName>
</protein>
<gene>
    <name evidence="5" type="ORF">TBRA_LOCUS14982</name>
</gene>
<organism evidence="5 6">
    <name type="scientific">Trichogramma brassicae</name>
    <dbReference type="NCBI Taxonomy" id="86971"/>
    <lineage>
        <taxon>Eukaryota</taxon>
        <taxon>Metazoa</taxon>
        <taxon>Ecdysozoa</taxon>
        <taxon>Arthropoda</taxon>
        <taxon>Hexapoda</taxon>
        <taxon>Insecta</taxon>
        <taxon>Pterygota</taxon>
        <taxon>Neoptera</taxon>
        <taxon>Endopterygota</taxon>
        <taxon>Hymenoptera</taxon>
        <taxon>Apocrita</taxon>
        <taxon>Proctotrupomorpha</taxon>
        <taxon>Chalcidoidea</taxon>
        <taxon>Trichogrammatidae</taxon>
        <taxon>Trichogramma</taxon>
    </lineage>
</organism>
<feature type="region of interest" description="Disordered" evidence="4">
    <location>
        <begin position="770"/>
        <end position="794"/>
    </location>
</feature>